<dbReference type="HOGENOM" id="CLU_046113_1_4_6"/>
<keyword evidence="5 7" id="KW-1133">Transmembrane helix</keyword>
<dbReference type="GO" id="GO:0005886">
    <property type="term" value="C:plasma membrane"/>
    <property type="evidence" value="ECO:0007669"/>
    <property type="project" value="UniProtKB-SubCell"/>
</dbReference>
<keyword evidence="10" id="KW-1185">Reference proteome</keyword>
<comment type="subcellular location">
    <subcellularLocation>
        <location evidence="1 7">Cell membrane</location>
        <topology evidence="1 7">Multi-pass membrane protein</topology>
    </subcellularLocation>
</comment>
<name>L0GTG2_9GAMM</name>
<feature type="transmembrane region" description="Helical" evidence="7">
    <location>
        <begin position="64"/>
        <end position="90"/>
    </location>
</feature>
<comment type="similarity">
    <text evidence="7">Belongs to the binding-protein-dependent transport system permease family.</text>
</comment>
<dbReference type="eggNOG" id="COG0600">
    <property type="taxonomic scope" value="Bacteria"/>
</dbReference>
<feature type="transmembrane region" description="Helical" evidence="7">
    <location>
        <begin position="102"/>
        <end position="124"/>
    </location>
</feature>
<dbReference type="PANTHER" id="PTHR30151">
    <property type="entry name" value="ALKANE SULFONATE ABC TRANSPORTER-RELATED, MEMBRANE SUBUNIT"/>
    <property type="match status" value="1"/>
</dbReference>
<dbReference type="InterPro" id="IPR000515">
    <property type="entry name" value="MetI-like"/>
</dbReference>
<dbReference type="CDD" id="cd06261">
    <property type="entry name" value="TM_PBP2"/>
    <property type="match status" value="1"/>
</dbReference>
<gene>
    <name evidence="9" type="ORF">Thimo_0225</name>
</gene>
<evidence type="ECO:0000256" key="7">
    <source>
        <dbReference type="RuleBase" id="RU363032"/>
    </source>
</evidence>
<dbReference type="Pfam" id="PF00528">
    <property type="entry name" value="BPD_transp_1"/>
    <property type="match status" value="1"/>
</dbReference>
<evidence type="ECO:0000256" key="6">
    <source>
        <dbReference type="ARBA" id="ARBA00023136"/>
    </source>
</evidence>
<dbReference type="GO" id="GO:0042918">
    <property type="term" value="P:alkanesulfonate transmembrane transport"/>
    <property type="evidence" value="ECO:0007669"/>
    <property type="project" value="UniProtKB-ARBA"/>
</dbReference>
<evidence type="ECO:0000256" key="4">
    <source>
        <dbReference type="ARBA" id="ARBA00022692"/>
    </source>
</evidence>
<evidence type="ECO:0000313" key="9">
    <source>
        <dbReference type="EMBL" id="AGA89097.1"/>
    </source>
</evidence>
<dbReference type="PROSITE" id="PS50928">
    <property type="entry name" value="ABC_TM1"/>
    <property type="match status" value="1"/>
</dbReference>
<dbReference type="SUPFAM" id="SSF161098">
    <property type="entry name" value="MetI-like"/>
    <property type="match status" value="1"/>
</dbReference>
<evidence type="ECO:0000259" key="8">
    <source>
        <dbReference type="PROSITE" id="PS50928"/>
    </source>
</evidence>
<reference evidence="9 10" key="1">
    <citation type="submission" date="2011-09" db="EMBL/GenBank/DDBJ databases">
        <title>Complete sequence of chromosome of Thioflavicoccus mobilis 8321.</title>
        <authorList>
            <consortium name="US DOE Joint Genome Institute"/>
            <person name="Lucas S."/>
            <person name="Han J."/>
            <person name="Lapidus A."/>
            <person name="Cheng J.-F."/>
            <person name="Goodwin L."/>
            <person name="Pitluck S."/>
            <person name="Peters L."/>
            <person name="Ovchinnikova G."/>
            <person name="Lu M."/>
            <person name="Detter J.C."/>
            <person name="Han C."/>
            <person name="Tapia R."/>
            <person name="Land M."/>
            <person name="Hauser L."/>
            <person name="Kyrpides N."/>
            <person name="Ivanova N."/>
            <person name="Pagani I."/>
            <person name="Vogl K."/>
            <person name="Liu Z."/>
            <person name="Imhoff J."/>
            <person name="Thiel V."/>
            <person name="Frigaard N.-U."/>
            <person name="Bryant D."/>
            <person name="Woyke T."/>
        </authorList>
    </citation>
    <scope>NUCLEOTIDE SEQUENCE [LARGE SCALE GENOMIC DNA]</scope>
    <source>
        <strain evidence="9 10">8321</strain>
    </source>
</reference>
<evidence type="ECO:0000256" key="3">
    <source>
        <dbReference type="ARBA" id="ARBA00022475"/>
    </source>
</evidence>
<dbReference type="PATRIC" id="fig|765912.4.peg.224"/>
<evidence type="ECO:0000256" key="2">
    <source>
        <dbReference type="ARBA" id="ARBA00022448"/>
    </source>
</evidence>
<dbReference type="InterPro" id="IPR035906">
    <property type="entry name" value="MetI-like_sf"/>
</dbReference>
<keyword evidence="2 7" id="KW-0813">Transport</keyword>
<feature type="transmembrane region" description="Helical" evidence="7">
    <location>
        <begin position="174"/>
        <end position="200"/>
    </location>
</feature>
<proteinExistence type="inferred from homology"/>
<dbReference type="Proteomes" id="UP000010816">
    <property type="component" value="Chromosome"/>
</dbReference>
<feature type="transmembrane region" description="Helical" evidence="7">
    <location>
        <begin position="130"/>
        <end position="153"/>
    </location>
</feature>
<protein>
    <submittedName>
        <fullName evidence="9">ABC-type nitrate/sulfonate/bicarbonate transport system, permease component</fullName>
    </submittedName>
</protein>
<feature type="transmembrane region" description="Helical" evidence="7">
    <location>
        <begin position="12"/>
        <end position="32"/>
    </location>
</feature>
<feature type="transmembrane region" description="Helical" evidence="7">
    <location>
        <begin position="220"/>
        <end position="241"/>
    </location>
</feature>
<accession>L0GTG2</accession>
<dbReference type="Gene3D" id="1.10.3720.10">
    <property type="entry name" value="MetI-like"/>
    <property type="match status" value="1"/>
</dbReference>
<evidence type="ECO:0000256" key="1">
    <source>
        <dbReference type="ARBA" id="ARBA00004651"/>
    </source>
</evidence>
<dbReference type="AlphaFoldDB" id="L0GTG2"/>
<dbReference type="STRING" id="765912.Thimo_0225"/>
<dbReference type="PANTHER" id="PTHR30151:SF0">
    <property type="entry name" value="ABC TRANSPORTER PERMEASE PROTEIN MJ0413-RELATED"/>
    <property type="match status" value="1"/>
</dbReference>
<keyword evidence="3" id="KW-1003">Cell membrane</keyword>
<evidence type="ECO:0000256" key="5">
    <source>
        <dbReference type="ARBA" id="ARBA00022989"/>
    </source>
</evidence>
<dbReference type="EMBL" id="CP003051">
    <property type="protein sequence ID" value="AGA89097.1"/>
    <property type="molecule type" value="Genomic_DNA"/>
</dbReference>
<dbReference type="KEGG" id="tmb:Thimo_0225"/>
<evidence type="ECO:0000313" key="10">
    <source>
        <dbReference type="Proteomes" id="UP000010816"/>
    </source>
</evidence>
<organism evidence="9 10">
    <name type="scientific">Thioflavicoccus mobilis 8321</name>
    <dbReference type="NCBI Taxonomy" id="765912"/>
    <lineage>
        <taxon>Bacteria</taxon>
        <taxon>Pseudomonadati</taxon>
        <taxon>Pseudomonadota</taxon>
        <taxon>Gammaproteobacteria</taxon>
        <taxon>Chromatiales</taxon>
        <taxon>Chromatiaceae</taxon>
        <taxon>Thioflavicoccus</taxon>
    </lineage>
</organism>
<feature type="domain" description="ABC transmembrane type-1" evidence="8">
    <location>
        <begin position="64"/>
        <end position="244"/>
    </location>
</feature>
<sequence length="259" mass="28057">MGERIGTFARRLGTASMPLWILVLFGGVWGVIAQFYPPNQFPGPAAMAQALIEVAMDGRLWSNIWVSLMRFAAGYLLAVAVAIPMGLLLGRFNILGRLFDPLIQVMRPISPIAWFPLAVLWFGIGNAPAIYIIYLAAFFPVLVTTIGAVRAIPPVYLKVAANFGATPKMTFLRVIVPAAFPGIMVGLHIAVGTAWIHLVAGEMLGAQSGLGYMIVDARNFLRTDLIMAGMLVIGVLGLAIYRGMRALERVVGRYWGLGQ</sequence>
<keyword evidence="6 7" id="KW-0472">Membrane</keyword>
<dbReference type="FunFam" id="1.10.3720.10:FF:000003">
    <property type="entry name" value="Aliphatic sulfonate ABC transporter permease"/>
    <property type="match status" value="1"/>
</dbReference>
<keyword evidence="4 7" id="KW-0812">Transmembrane</keyword>